<evidence type="ECO:0000313" key="3">
    <source>
        <dbReference type="Proteomes" id="UP001620626"/>
    </source>
</evidence>
<evidence type="ECO:0000256" key="1">
    <source>
        <dbReference type="SAM" id="Phobius"/>
    </source>
</evidence>
<feature type="transmembrane region" description="Helical" evidence="1">
    <location>
        <begin position="175"/>
        <end position="193"/>
    </location>
</feature>
<reference evidence="2 3" key="1">
    <citation type="submission" date="2024-10" db="EMBL/GenBank/DDBJ databases">
        <authorList>
            <person name="Kim D."/>
        </authorList>
    </citation>
    <scope>NUCLEOTIDE SEQUENCE [LARGE SCALE GENOMIC DNA]</scope>
    <source>
        <strain evidence="2">BH-2024</strain>
    </source>
</reference>
<gene>
    <name evidence="2" type="ORF">niasHT_012567</name>
</gene>
<dbReference type="AlphaFoldDB" id="A0ABD2L1A3"/>
<organism evidence="2 3">
    <name type="scientific">Heterodera trifolii</name>
    <dbReference type="NCBI Taxonomy" id="157864"/>
    <lineage>
        <taxon>Eukaryota</taxon>
        <taxon>Metazoa</taxon>
        <taxon>Ecdysozoa</taxon>
        <taxon>Nematoda</taxon>
        <taxon>Chromadorea</taxon>
        <taxon>Rhabditida</taxon>
        <taxon>Tylenchina</taxon>
        <taxon>Tylenchomorpha</taxon>
        <taxon>Tylenchoidea</taxon>
        <taxon>Heteroderidae</taxon>
        <taxon>Heteroderinae</taxon>
        <taxon>Heterodera</taxon>
    </lineage>
</organism>
<keyword evidence="1" id="KW-1133">Transmembrane helix</keyword>
<keyword evidence="3" id="KW-1185">Reference proteome</keyword>
<feature type="transmembrane region" description="Helical" evidence="1">
    <location>
        <begin position="199"/>
        <end position="216"/>
    </location>
</feature>
<name>A0ABD2L1A3_9BILA</name>
<protein>
    <submittedName>
        <fullName evidence="2">Uncharacterized protein</fullName>
    </submittedName>
</protein>
<dbReference type="Proteomes" id="UP001620626">
    <property type="component" value="Unassembled WGS sequence"/>
</dbReference>
<accession>A0ABD2L1A3</accession>
<evidence type="ECO:0000313" key="2">
    <source>
        <dbReference type="EMBL" id="KAL3109005.1"/>
    </source>
</evidence>
<comment type="caution">
    <text evidence="2">The sequence shown here is derived from an EMBL/GenBank/DDBJ whole genome shotgun (WGS) entry which is preliminary data.</text>
</comment>
<proteinExistence type="predicted"/>
<keyword evidence="1" id="KW-0472">Membrane</keyword>
<dbReference type="EMBL" id="JBICBT010000578">
    <property type="protein sequence ID" value="KAL3109005.1"/>
    <property type="molecule type" value="Genomic_DNA"/>
</dbReference>
<keyword evidence="1" id="KW-0812">Transmembrane</keyword>
<sequence length="219" mass="25193">MFEKFRKKVSKICNQSNKNVAQNANTSLLQFEFGINELSQIIKKSMINCQLILTELKRKESEIGNSVPNGWNGKRTQTFFEIGIFVKNFSKQFFPKISDRNDQQLSELMAAKTTLLKPSDVFALTLDELAPFSNAYGNNGIKFDQKMLKNAKIENPKNTFFPSSRRMRRNGADPIPFWLLLFAYSVTFCYISVSDETILFAVVTWCFLFASLLSVYRQN</sequence>